<organism evidence="2 3">
    <name type="scientific">Gulo gulo</name>
    <name type="common">Wolverine</name>
    <name type="synonym">Gluton</name>
    <dbReference type="NCBI Taxonomy" id="48420"/>
    <lineage>
        <taxon>Eukaryota</taxon>
        <taxon>Metazoa</taxon>
        <taxon>Chordata</taxon>
        <taxon>Craniata</taxon>
        <taxon>Vertebrata</taxon>
        <taxon>Euteleostomi</taxon>
        <taxon>Mammalia</taxon>
        <taxon>Eutheria</taxon>
        <taxon>Laurasiatheria</taxon>
        <taxon>Carnivora</taxon>
        <taxon>Caniformia</taxon>
        <taxon>Musteloidea</taxon>
        <taxon>Mustelidae</taxon>
        <taxon>Guloninae</taxon>
        <taxon>Gulo</taxon>
    </lineage>
</organism>
<feature type="chain" id="PRO_5040825950" evidence="1">
    <location>
        <begin position="23"/>
        <end position="65"/>
    </location>
</feature>
<proteinExistence type="predicted"/>
<name>A0A9X9LT65_GULGU</name>
<keyword evidence="3" id="KW-1185">Reference proteome</keyword>
<evidence type="ECO:0000313" key="3">
    <source>
        <dbReference type="Proteomes" id="UP000269945"/>
    </source>
</evidence>
<comment type="caution">
    <text evidence="2">The sequence shown here is derived from an EMBL/GenBank/DDBJ whole genome shotgun (WGS) entry which is preliminary data.</text>
</comment>
<keyword evidence="1" id="KW-0732">Signal</keyword>
<evidence type="ECO:0000256" key="1">
    <source>
        <dbReference type="SAM" id="SignalP"/>
    </source>
</evidence>
<accession>A0A9X9LT65</accession>
<dbReference type="AlphaFoldDB" id="A0A9X9LT65"/>
<feature type="signal peptide" evidence="1">
    <location>
        <begin position="1"/>
        <end position="22"/>
    </location>
</feature>
<dbReference type="EMBL" id="CYRY02015637">
    <property type="protein sequence ID" value="VCW85548.1"/>
    <property type="molecule type" value="Genomic_DNA"/>
</dbReference>
<gene>
    <name evidence="2" type="ORF">BN2614_LOCUS1</name>
</gene>
<protein>
    <submittedName>
        <fullName evidence="2">Uncharacterized protein</fullName>
    </submittedName>
</protein>
<sequence>MKGSLMVAWWFGLIFLEHSSEGTPPACRVAVFWATRRWKRWTFYSGLMELQCLRSSCLTCLQILP</sequence>
<reference evidence="2 3" key="1">
    <citation type="submission" date="2018-10" db="EMBL/GenBank/DDBJ databases">
        <authorList>
            <person name="Ekblom R."/>
            <person name="Jareborg N."/>
        </authorList>
    </citation>
    <scope>NUCLEOTIDE SEQUENCE [LARGE SCALE GENOMIC DNA]</scope>
    <source>
        <tissue evidence="2">Muscle</tissue>
    </source>
</reference>
<evidence type="ECO:0000313" key="2">
    <source>
        <dbReference type="EMBL" id="VCW85548.1"/>
    </source>
</evidence>
<dbReference type="Proteomes" id="UP000269945">
    <property type="component" value="Unassembled WGS sequence"/>
</dbReference>